<sequence length="145" mass="16352">HSSSSSSRFNNRSKRIGGKSTNHRGKHNSHNDTKSASVECSSDSRYVGCVVTKHYREHQDTTTLANSPRFEDTATPHVQHKCESSSIAERAESNECRSEHKHLNKIHDATSKFDKDHNTILIRQGKRPRAEYVCGDSFAQEDEAN</sequence>
<name>A0A0A9VXP6_LYGHE</name>
<evidence type="ECO:0000313" key="2">
    <source>
        <dbReference type="EMBL" id="JAF99950.1"/>
    </source>
</evidence>
<accession>A0A0A9VXP6</accession>
<reference evidence="2" key="2">
    <citation type="submission" date="2014-07" db="EMBL/GenBank/DDBJ databases">
        <authorList>
            <person name="Hull J."/>
        </authorList>
    </citation>
    <scope>NUCLEOTIDE SEQUENCE</scope>
</reference>
<reference evidence="2" key="1">
    <citation type="journal article" date="2014" name="PLoS ONE">
        <title>Transcriptome-Based Identification of ABC Transporters in the Western Tarnished Plant Bug Lygus hesperus.</title>
        <authorList>
            <person name="Hull J.J."/>
            <person name="Chaney K."/>
            <person name="Geib S.M."/>
            <person name="Fabrick J.A."/>
            <person name="Brent C.S."/>
            <person name="Walsh D."/>
            <person name="Lavine L.C."/>
        </authorList>
    </citation>
    <scope>NUCLEOTIDE SEQUENCE</scope>
</reference>
<feature type="compositionally biased region" description="Basic residues" evidence="1">
    <location>
        <begin position="11"/>
        <end position="28"/>
    </location>
</feature>
<proteinExistence type="predicted"/>
<organism evidence="2">
    <name type="scientific">Lygus hesperus</name>
    <name type="common">Western plant bug</name>
    <dbReference type="NCBI Taxonomy" id="30085"/>
    <lineage>
        <taxon>Eukaryota</taxon>
        <taxon>Metazoa</taxon>
        <taxon>Ecdysozoa</taxon>
        <taxon>Arthropoda</taxon>
        <taxon>Hexapoda</taxon>
        <taxon>Insecta</taxon>
        <taxon>Pterygota</taxon>
        <taxon>Neoptera</taxon>
        <taxon>Paraneoptera</taxon>
        <taxon>Hemiptera</taxon>
        <taxon>Heteroptera</taxon>
        <taxon>Panheteroptera</taxon>
        <taxon>Cimicomorpha</taxon>
        <taxon>Miridae</taxon>
        <taxon>Mirini</taxon>
        <taxon>Lygus</taxon>
    </lineage>
</organism>
<feature type="region of interest" description="Disordered" evidence="1">
    <location>
        <begin position="1"/>
        <end position="38"/>
    </location>
</feature>
<keyword evidence="2" id="KW-0675">Receptor</keyword>
<dbReference type="AlphaFoldDB" id="A0A0A9VXP6"/>
<gene>
    <name evidence="2" type="primary">dop-4</name>
    <name evidence="2" type="ORF">CM83_100885</name>
</gene>
<protein>
    <submittedName>
        <fullName evidence="2">Dopamine receptor 4</fullName>
    </submittedName>
</protein>
<dbReference type="EMBL" id="GBHO01043653">
    <property type="protein sequence ID" value="JAF99950.1"/>
    <property type="molecule type" value="Transcribed_RNA"/>
</dbReference>
<feature type="non-terminal residue" evidence="2">
    <location>
        <position position="1"/>
    </location>
</feature>
<feature type="region of interest" description="Disordered" evidence="1">
    <location>
        <begin position="58"/>
        <end position="86"/>
    </location>
</feature>
<evidence type="ECO:0000256" key="1">
    <source>
        <dbReference type="SAM" id="MobiDB-lite"/>
    </source>
</evidence>